<dbReference type="AlphaFoldDB" id="A0A183JU97"/>
<reference evidence="3" key="1">
    <citation type="submission" date="2016-06" db="UniProtKB">
        <authorList>
            <consortium name="WormBaseParasite"/>
        </authorList>
    </citation>
    <scope>IDENTIFICATION</scope>
</reference>
<proteinExistence type="predicted"/>
<evidence type="ECO:0000313" key="3">
    <source>
        <dbReference type="WBParaSite" id="SCUD_0000628801-mRNA-1"/>
    </source>
</evidence>
<evidence type="ECO:0000313" key="1">
    <source>
        <dbReference type="EMBL" id="VDP02651.1"/>
    </source>
</evidence>
<dbReference type="WBParaSite" id="SCUD_0000628801-mRNA-1">
    <property type="protein sequence ID" value="SCUD_0000628801-mRNA-1"/>
    <property type="gene ID" value="SCUD_0000628801"/>
</dbReference>
<dbReference type="Proteomes" id="UP000279833">
    <property type="component" value="Unassembled WGS sequence"/>
</dbReference>
<dbReference type="EMBL" id="UZAK01013223">
    <property type="protein sequence ID" value="VDP02651.1"/>
    <property type="molecule type" value="Genomic_DNA"/>
</dbReference>
<evidence type="ECO:0000313" key="2">
    <source>
        <dbReference type="Proteomes" id="UP000279833"/>
    </source>
</evidence>
<name>A0A183JU97_9TREM</name>
<organism evidence="3">
    <name type="scientific">Schistosoma curassoni</name>
    <dbReference type="NCBI Taxonomy" id="6186"/>
    <lineage>
        <taxon>Eukaryota</taxon>
        <taxon>Metazoa</taxon>
        <taxon>Spiralia</taxon>
        <taxon>Lophotrochozoa</taxon>
        <taxon>Platyhelminthes</taxon>
        <taxon>Trematoda</taxon>
        <taxon>Digenea</taxon>
        <taxon>Strigeidida</taxon>
        <taxon>Schistosomatoidea</taxon>
        <taxon>Schistosomatidae</taxon>
        <taxon>Schistosoma</taxon>
    </lineage>
</organism>
<reference evidence="1 2" key="2">
    <citation type="submission" date="2018-11" db="EMBL/GenBank/DDBJ databases">
        <authorList>
            <consortium name="Pathogen Informatics"/>
        </authorList>
    </citation>
    <scope>NUCLEOTIDE SEQUENCE [LARGE SCALE GENOMIC DNA]</scope>
    <source>
        <strain evidence="1">Dakar</strain>
        <strain evidence="2">Dakar, Senegal</strain>
    </source>
</reference>
<sequence>MFDPNEGRISIDLETLIMRLINRSVVSSVSGIEKTIIDRSKPNQWMFRVEGINMIVSSIKFLLDL</sequence>
<dbReference type="STRING" id="6186.A0A183JU97"/>
<keyword evidence="2" id="KW-1185">Reference proteome</keyword>
<accession>A0A183JU97</accession>
<protein>
    <submittedName>
        <fullName evidence="1 3">Uncharacterized protein</fullName>
    </submittedName>
</protein>
<gene>
    <name evidence="1" type="ORF">SCUD_LOCUS6288</name>
</gene>